<organism evidence="1 2">
    <name type="scientific">Acidihalobacter yilgarnensis</name>
    <dbReference type="NCBI Taxonomy" id="2819280"/>
    <lineage>
        <taxon>Bacteria</taxon>
        <taxon>Pseudomonadati</taxon>
        <taxon>Pseudomonadota</taxon>
        <taxon>Gammaproteobacteria</taxon>
        <taxon>Chromatiales</taxon>
        <taxon>Ectothiorhodospiraceae</taxon>
        <taxon>Acidihalobacter</taxon>
    </lineage>
</organism>
<dbReference type="Proteomes" id="UP000095401">
    <property type="component" value="Chromosome"/>
</dbReference>
<keyword evidence="2" id="KW-1185">Reference proteome</keyword>
<gene>
    <name evidence="1" type="ORF">BI364_01950</name>
</gene>
<dbReference type="EMBL" id="CP017415">
    <property type="protein sequence ID" value="AOU96934.1"/>
    <property type="molecule type" value="Genomic_DNA"/>
</dbReference>
<protein>
    <submittedName>
        <fullName evidence="1">Uncharacterized protein</fullName>
    </submittedName>
</protein>
<sequence>MNRYEQRRRLLERFKQAEAILRERETTYLACVRRHGAVPERELAYADVVAARQAAERIFADLQNCDLPPPL</sequence>
<evidence type="ECO:0000313" key="2">
    <source>
        <dbReference type="Proteomes" id="UP000095401"/>
    </source>
</evidence>
<proteinExistence type="predicted"/>
<name>A0A1D8IKG3_9GAMM</name>
<dbReference type="AlphaFoldDB" id="A0A1D8IKG3"/>
<dbReference type="RefSeq" id="WP_070077326.1">
    <property type="nucleotide sequence ID" value="NZ_CP017415.1"/>
</dbReference>
<accession>A0A1D8IKG3</accession>
<evidence type="ECO:0000313" key="1">
    <source>
        <dbReference type="EMBL" id="AOU96934.1"/>
    </source>
</evidence>
<dbReference type="KEGG" id="aprs:BI364_01950"/>
<reference evidence="2" key="1">
    <citation type="submission" date="2016-09" db="EMBL/GenBank/DDBJ databases">
        <title>Acidihalobacter prosperus F5.</title>
        <authorList>
            <person name="Khaleque H.N."/>
            <person name="Ramsay J.P."/>
            <person name="Kaksonen A.H."/>
            <person name="Boxall N.J."/>
            <person name="Watkin E.L.J."/>
        </authorList>
    </citation>
    <scope>NUCLEOTIDE SEQUENCE [LARGE SCALE GENOMIC DNA]</scope>
    <source>
        <strain evidence="2">F5</strain>
    </source>
</reference>